<sequence>MLKLRQREKLDTQITRARCRIRWLPEGEAPTKFFFAFWRAKTAQENITILQTEEGAALTEDEDILKEVQRNYSELYNREPEGEAALLQRQEVLQLMDKKLTGVQNQILRDTPDADLIERTVRALPKEKSPGIDGVVVEVLRLGWSFMHEDCVKMVQKVWAVQKLLPRDSKGVIKLLAKNEEKAWLKNWRPITLLPTTYKIIAKIVAGRLKEMMAGLIDRQQTGFIAGRDIMENVLSLRLAQEWTQVSGQEAVFMKLDFQKAYDRVAHQFLWDTLRSSGMDADNVELIKGLVIGGHSLVHVNGQFTEEFPILRGVRQGCSLAPLLFALTTQPLMKMLRFEEEQGQIECLNIGGNHTLLHQLYADDTGINITLSERNFRSLQHTIGRFKAISGAKLNLNKSLIMPLAPGGLPPWVYHTWCEIAHPGVSFKYLGIATSCPVNEKQITEGIVKKMEKKLTHWTNRGDDTEWTQLAKSLILRTLRDGSYQRERCQWKAEDSLVLMNLQKVKASPTLSRMLRSWNRAKRIVCWKDSAGCIPKHLTMQQMVELRQWGMQQDERGYQQAIGTLKRAGLENMEAVLDLKTRGGTWTEKIREGGIFPKEETLIRIQRIEDWVMEREIIAIDLLDMPGWEWRNGEHGFQWGVSLRSWMIKIGRRQSFYEDLNRWWAVNSTEAEWAARWNRLWASKISYRRRIWLWKLLQRWYFTGQRAAEMNISEGHCDRCMRTVETIEHIFWDCRVVQGRKEGLRFIGAIAGANATLLDWISEGLENANKELAGITLITNFLDITWKEKNRRIFDNQRTHLPLGTILTMTYRDLDAYPNARTSENVLTVISNSKDKVKGWKLSWEARRQNVTRSTEEIRDTIRELTTTTVGPRTLTPAEEQSEESSSRGSDSSSTSSEDEDSFAAPRFNGE</sequence>
<proteinExistence type="predicted"/>
<dbReference type="PANTHER" id="PTHR31635:SF196">
    <property type="entry name" value="REVERSE TRANSCRIPTASE DOMAIN-CONTAINING PROTEIN-RELATED"/>
    <property type="match status" value="1"/>
</dbReference>
<name>A0ABD3H5L4_9MARC</name>
<feature type="compositionally biased region" description="Low complexity" evidence="1">
    <location>
        <begin position="865"/>
        <end position="879"/>
    </location>
</feature>
<dbReference type="PROSITE" id="PS50878">
    <property type="entry name" value="RT_POL"/>
    <property type="match status" value="1"/>
</dbReference>
<dbReference type="Proteomes" id="UP001633002">
    <property type="component" value="Unassembled WGS sequence"/>
</dbReference>
<feature type="compositionally biased region" description="Basic and acidic residues" evidence="1">
    <location>
        <begin position="853"/>
        <end position="863"/>
    </location>
</feature>
<evidence type="ECO:0000256" key="1">
    <source>
        <dbReference type="SAM" id="MobiDB-lite"/>
    </source>
</evidence>
<dbReference type="SUPFAM" id="SSF56672">
    <property type="entry name" value="DNA/RNA polymerases"/>
    <property type="match status" value="1"/>
</dbReference>
<accession>A0ABD3H5L4</accession>
<dbReference type="InterPro" id="IPR043502">
    <property type="entry name" value="DNA/RNA_pol_sf"/>
</dbReference>
<dbReference type="EMBL" id="JBJQOH010000006">
    <property type="protein sequence ID" value="KAL3685807.1"/>
    <property type="molecule type" value="Genomic_DNA"/>
</dbReference>
<feature type="region of interest" description="Disordered" evidence="1">
    <location>
        <begin position="853"/>
        <end position="911"/>
    </location>
</feature>
<dbReference type="InterPro" id="IPR000477">
    <property type="entry name" value="RT_dom"/>
</dbReference>
<gene>
    <name evidence="3" type="ORF">R1sor_003829</name>
</gene>
<dbReference type="InterPro" id="IPR026960">
    <property type="entry name" value="RVT-Znf"/>
</dbReference>
<keyword evidence="4" id="KW-1185">Reference proteome</keyword>
<evidence type="ECO:0000313" key="4">
    <source>
        <dbReference type="Proteomes" id="UP001633002"/>
    </source>
</evidence>
<evidence type="ECO:0000259" key="2">
    <source>
        <dbReference type="PROSITE" id="PS50878"/>
    </source>
</evidence>
<feature type="compositionally biased region" description="Low complexity" evidence="1">
    <location>
        <begin position="887"/>
        <end position="896"/>
    </location>
</feature>
<dbReference type="CDD" id="cd01650">
    <property type="entry name" value="RT_nLTR_like"/>
    <property type="match status" value="1"/>
</dbReference>
<dbReference type="PANTHER" id="PTHR31635">
    <property type="entry name" value="REVERSE TRANSCRIPTASE DOMAIN-CONTAINING PROTEIN-RELATED"/>
    <property type="match status" value="1"/>
</dbReference>
<dbReference type="Pfam" id="PF00078">
    <property type="entry name" value="RVT_1"/>
    <property type="match status" value="1"/>
</dbReference>
<dbReference type="AlphaFoldDB" id="A0ABD3H5L4"/>
<reference evidence="3 4" key="1">
    <citation type="submission" date="2024-09" db="EMBL/GenBank/DDBJ databases">
        <title>Chromosome-scale assembly of Riccia sorocarpa.</title>
        <authorList>
            <person name="Paukszto L."/>
        </authorList>
    </citation>
    <scope>NUCLEOTIDE SEQUENCE [LARGE SCALE GENOMIC DNA]</scope>
    <source>
        <strain evidence="3">LP-2024</strain>
        <tissue evidence="3">Aerial parts of the thallus</tissue>
    </source>
</reference>
<evidence type="ECO:0000313" key="3">
    <source>
        <dbReference type="EMBL" id="KAL3685807.1"/>
    </source>
</evidence>
<dbReference type="Pfam" id="PF13966">
    <property type="entry name" value="zf-RVT"/>
    <property type="match status" value="1"/>
</dbReference>
<protein>
    <recommendedName>
        <fullName evidence="2">Reverse transcriptase domain-containing protein</fullName>
    </recommendedName>
</protein>
<feature type="domain" description="Reverse transcriptase" evidence="2">
    <location>
        <begin position="157"/>
        <end position="434"/>
    </location>
</feature>
<organism evidence="3 4">
    <name type="scientific">Riccia sorocarpa</name>
    <dbReference type="NCBI Taxonomy" id="122646"/>
    <lineage>
        <taxon>Eukaryota</taxon>
        <taxon>Viridiplantae</taxon>
        <taxon>Streptophyta</taxon>
        <taxon>Embryophyta</taxon>
        <taxon>Marchantiophyta</taxon>
        <taxon>Marchantiopsida</taxon>
        <taxon>Marchantiidae</taxon>
        <taxon>Marchantiales</taxon>
        <taxon>Ricciaceae</taxon>
        <taxon>Riccia</taxon>
    </lineage>
</organism>
<comment type="caution">
    <text evidence="3">The sequence shown here is derived from an EMBL/GenBank/DDBJ whole genome shotgun (WGS) entry which is preliminary data.</text>
</comment>